<evidence type="ECO:0000313" key="3">
    <source>
        <dbReference type="EMBL" id="KAK4536109.1"/>
    </source>
</evidence>
<reference evidence="3 4" key="1">
    <citation type="submission" date="2022-07" db="EMBL/GenBank/DDBJ databases">
        <title>Genome-wide signatures of adaptation to extreme environments.</title>
        <authorList>
            <person name="Cho C.H."/>
            <person name="Yoon H.S."/>
        </authorList>
    </citation>
    <scope>NUCLEOTIDE SEQUENCE [LARGE SCALE GENOMIC DNA]</scope>
    <source>
        <strain evidence="3 4">DBV 063 E5</strain>
    </source>
</reference>
<protein>
    <recommendedName>
        <fullName evidence="2">DUF7803 domain-containing protein</fullName>
    </recommendedName>
</protein>
<evidence type="ECO:0000313" key="4">
    <source>
        <dbReference type="Proteomes" id="UP001301350"/>
    </source>
</evidence>
<name>A0AAV9IV10_CYACA</name>
<comment type="caution">
    <text evidence="3">The sequence shown here is derived from an EMBL/GenBank/DDBJ whole genome shotgun (WGS) entry which is preliminary data.</text>
</comment>
<gene>
    <name evidence="3" type="ORF">CDCA_CDCA07G2134</name>
</gene>
<evidence type="ECO:0000256" key="1">
    <source>
        <dbReference type="SAM" id="Coils"/>
    </source>
</evidence>
<keyword evidence="1" id="KW-0175">Coiled coil</keyword>
<feature type="domain" description="DUF7803" evidence="2">
    <location>
        <begin position="9"/>
        <end position="103"/>
    </location>
</feature>
<dbReference type="Proteomes" id="UP001301350">
    <property type="component" value="Unassembled WGS sequence"/>
</dbReference>
<keyword evidence="4" id="KW-1185">Reference proteome</keyword>
<feature type="coiled-coil region" evidence="1">
    <location>
        <begin position="94"/>
        <end position="121"/>
    </location>
</feature>
<proteinExistence type="predicted"/>
<organism evidence="3 4">
    <name type="scientific">Cyanidium caldarium</name>
    <name type="common">Red alga</name>
    <dbReference type="NCBI Taxonomy" id="2771"/>
    <lineage>
        <taxon>Eukaryota</taxon>
        <taxon>Rhodophyta</taxon>
        <taxon>Bangiophyceae</taxon>
        <taxon>Cyanidiales</taxon>
        <taxon>Cyanidiaceae</taxon>
        <taxon>Cyanidium</taxon>
    </lineage>
</organism>
<dbReference type="InterPro" id="IPR056705">
    <property type="entry name" value="DUF7803"/>
</dbReference>
<evidence type="ECO:0000259" key="2">
    <source>
        <dbReference type="Pfam" id="PF25086"/>
    </source>
</evidence>
<dbReference type="EMBL" id="JANCYW010000007">
    <property type="protein sequence ID" value="KAK4536109.1"/>
    <property type="molecule type" value="Genomic_DNA"/>
</dbReference>
<dbReference type="Pfam" id="PF25086">
    <property type="entry name" value="DUF7803"/>
    <property type="match status" value="1"/>
</dbReference>
<accession>A0AAV9IV10</accession>
<dbReference type="AlphaFoldDB" id="A0AAV9IV10"/>
<sequence length="143" mass="16135">MSATDGVGENAVLTAVDLIGEPAPQVPREMRERCLSDAPLCQRQLQDFLECMLERKTESMCQEVIYLLSKCRQRRDAQLRQCVLAADEALGTPVARLQGELQQAQDELRDTEANGRFAEVSHARSRVRDLQARIVARQRSQQP</sequence>